<evidence type="ECO:0000313" key="2">
    <source>
        <dbReference type="Proteomes" id="UP000030686"/>
    </source>
</evidence>
<dbReference type="EMBL" id="HG792017">
    <property type="protein sequence ID" value="CDM35018.1"/>
    <property type="molecule type" value="Genomic_DNA"/>
</dbReference>
<keyword evidence="2" id="KW-1185">Reference proteome</keyword>
<proteinExistence type="predicted"/>
<sequence length="45" mass="4774">MNWSESLWAPEHTGSNLLGPLMVGRAEIFKAKAQSLLDGSSVASS</sequence>
<accession>W6QE53</accession>
<organism evidence="1 2">
    <name type="scientific">Penicillium roqueforti (strain FM164)</name>
    <dbReference type="NCBI Taxonomy" id="1365484"/>
    <lineage>
        <taxon>Eukaryota</taxon>
        <taxon>Fungi</taxon>
        <taxon>Dikarya</taxon>
        <taxon>Ascomycota</taxon>
        <taxon>Pezizomycotina</taxon>
        <taxon>Eurotiomycetes</taxon>
        <taxon>Eurotiomycetidae</taxon>
        <taxon>Eurotiales</taxon>
        <taxon>Aspergillaceae</taxon>
        <taxon>Penicillium</taxon>
    </lineage>
</organism>
<dbReference type="AlphaFoldDB" id="W6QE53"/>
<evidence type="ECO:0000313" key="1">
    <source>
        <dbReference type="EMBL" id="CDM35018.1"/>
    </source>
</evidence>
<gene>
    <name evidence="1" type="ORF">PROQFM164_S03g001745</name>
</gene>
<name>W6QE53_PENRF</name>
<reference evidence="1" key="1">
    <citation type="journal article" date="2014" name="Nat. Commun.">
        <title>Multiple recent horizontal transfers of a large genomic region in cheese making fungi.</title>
        <authorList>
            <person name="Cheeseman K."/>
            <person name="Ropars J."/>
            <person name="Renault P."/>
            <person name="Dupont J."/>
            <person name="Gouzy J."/>
            <person name="Branca A."/>
            <person name="Abraham A.L."/>
            <person name="Ceppi M."/>
            <person name="Conseiller E."/>
            <person name="Debuchy R."/>
            <person name="Malagnac F."/>
            <person name="Goarin A."/>
            <person name="Silar P."/>
            <person name="Lacoste S."/>
            <person name="Sallet E."/>
            <person name="Bensimon A."/>
            <person name="Giraud T."/>
            <person name="Brygoo Y."/>
        </authorList>
    </citation>
    <scope>NUCLEOTIDE SEQUENCE [LARGE SCALE GENOMIC DNA]</scope>
    <source>
        <strain evidence="1">FM164</strain>
    </source>
</reference>
<dbReference type="Proteomes" id="UP000030686">
    <property type="component" value="Unassembled WGS sequence"/>
</dbReference>
<protein>
    <submittedName>
        <fullName evidence="1">Genomic scaffold, ProqFM164S03</fullName>
    </submittedName>
</protein>